<evidence type="ECO:0000313" key="1">
    <source>
        <dbReference type="EMBL" id="JAP12975.1"/>
    </source>
</evidence>
<name>A0A0V0GXX1_SOLCH</name>
<organism evidence="1">
    <name type="scientific">Solanum chacoense</name>
    <name type="common">Chaco potato</name>
    <dbReference type="NCBI Taxonomy" id="4108"/>
    <lineage>
        <taxon>Eukaryota</taxon>
        <taxon>Viridiplantae</taxon>
        <taxon>Streptophyta</taxon>
        <taxon>Embryophyta</taxon>
        <taxon>Tracheophyta</taxon>
        <taxon>Spermatophyta</taxon>
        <taxon>Magnoliopsida</taxon>
        <taxon>eudicotyledons</taxon>
        <taxon>Gunneridae</taxon>
        <taxon>Pentapetalae</taxon>
        <taxon>asterids</taxon>
        <taxon>lamiids</taxon>
        <taxon>Solanales</taxon>
        <taxon>Solanaceae</taxon>
        <taxon>Solanoideae</taxon>
        <taxon>Solaneae</taxon>
        <taxon>Solanum</taxon>
    </lineage>
</organism>
<sequence>MVSPCLWRIAQGSQKGMDIIVENASREGCSHFLLVEARLNQRLQLDSHHCIPMFYGLYRLQPIDGRHL</sequence>
<dbReference type="AlphaFoldDB" id="A0A0V0GXX1"/>
<protein>
    <submittedName>
        <fullName evidence="1">Putative ovule protein</fullName>
    </submittedName>
</protein>
<reference evidence="1" key="1">
    <citation type="submission" date="2015-12" db="EMBL/GenBank/DDBJ databases">
        <title>Gene expression during late stages of embryo sac development: a critical building block for successful pollen-pistil interactions.</title>
        <authorList>
            <person name="Liu Y."/>
            <person name="Joly V."/>
            <person name="Sabar M."/>
            <person name="Matton D.P."/>
        </authorList>
    </citation>
    <scope>NUCLEOTIDE SEQUENCE</scope>
</reference>
<accession>A0A0V0GXX1</accession>
<proteinExistence type="predicted"/>
<dbReference type="EMBL" id="GEDG01028751">
    <property type="protein sequence ID" value="JAP12975.1"/>
    <property type="molecule type" value="Transcribed_RNA"/>
</dbReference>